<organism evidence="6 7">
    <name type="scientific">Lysobacter arenosi</name>
    <dbReference type="NCBI Taxonomy" id="2795387"/>
    <lineage>
        <taxon>Bacteria</taxon>
        <taxon>Pseudomonadati</taxon>
        <taxon>Pseudomonadota</taxon>
        <taxon>Gammaproteobacteria</taxon>
        <taxon>Lysobacterales</taxon>
        <taxon>Lysobacteraceae</taxon>
        <taxon>Lysobacter</taxon>
    </lineage>
</organism>
<dbReference type="PRINTS" id="PR00765">
    <property type="entry name" value="CRBOXYPTASEA"/>
</dbReference>
<dbReference type="InterPro" id="IPR000834">
    <property type="entry name" value="Peptidase_M14"/>
</dbReference>
<protein>
    <recommendedName>
        <fullName evidence="5">Peptidase M14 domain-containing protein</fullName>
    </recommendedName>
</protein>
<dbReference type="PROSITE" id="PS52035">
    <property type="entry name" value="PEPTIDASE_M14"/>
    <property type="match status" value="1"/>
</dbReference>
<keyword evidence="4" id="KW-0732">Signal</keyword>
<dbReference type="SUPFAM" id="SSF53187">
    <property type="entry name" value="Zn-dependent exopeptidases"/>
    <property type="match status" value="1"/>
</dbReference>
<dbReference type="RefSeq" id="WP_200604138.1">
    <property type="nucleotide sequence ID" value="NZ_CP071517.1"/>
</dbReference>
<evidence type="ECO:0000256" key="1">
    <source>
        <dbReference type="ARBA" id="ARBA00001947"/>
    </source>
</evidence>
<proteinExistence type="inferred from homology"/>
<dbReference type="Gene3D" id="3.40.630.10">
    <property type="entry name" value="Zn peptidases"/>
    <property type="match status" value="1"/>
</dbReference>
<evidence type="ECO:0000256" key="2">
    <source>
        <dbReference type="ARBA" id="ARBA00005988"/>
    </source>
</evidence>
<dbReference type="Pfam" id="PF00246">
    <property type="entry name" value="Peptidase_M14"/>
    <property type="match status" value="1"/>
</dbReference>
<sequence>MRPGLAALLLWSAAASGAGAVGKDDQLLFVSVQYGNRAQLQYLAARFQHVSVDEHARTAAFEATYDEYLALRRAGVDARVDEVATERMREVDEALLQSGQVRTEAIPGFACYRTIEETYDTMQQIARDRPDLARVVDIGPSWLRSRDPAAGYPMKVLVLGNSATDASIANKPSMVLLGSIHAREYTPAEVLTRFAQWLVDGYGSNAEATWLLDTYRFHFVLQGNPDGRKRAEAGASWRKNVNTSNGSCTASNYGIDLNRNFPFRWNGAAGGSSGNPCAGTYRGPQQGSEPETQNLLRYIAGVADAGGTWRGGVFPDRRGDAATAAAPQDYRGLFVDLHSYSRLVLWPWAYSSTATANATALRTLGRRIAWHNGYAPKQWVGLYVADGTNTDTMYGLLGVPSYTIEMGVAFFESCATFESTTLPKNLAALRYAARNLTAPYVYPTGPDTLAVAVSPASVSAGQAVTVTATIDDGRSNQSNGAEPVHAIRAASAYLDQRPWTAGATRVAMQPSDGTWDTSRESVRAVVNTQGLAPGRHVVFVRGSDAGGSVGTPDAAYFTVIAD</sequence>
<comment type="similarity">
    <text evidence="2 3">Belongs to the peptidase M14 family.</text>
</comment>
<reference evidence="6 7" key="1">
    <citation type="submission" date="2021-02" db="EMBL/GenBank/DDBJ databases">
        <title>Lysobacter arenosi sp. nov., isolated from soil of gangwondo yeongwol, south Korea.</title>
        <authorList>
            <person name="Kim K.R."/>
            <person name="Kim K.H."/>
            <person name="Jeon C.O."/>
        </authorList>
    </citation>
    <scope>NUCLEOTIDE SEQUENCE [LARGE SCALE GENOMIC DNA]</scope>
    <source>
        <strain evidence="6 7">R7</strain>
    </source>
</reference>
<dbReference type="SMART" id="SM00631">
    <property type="entry name" value="Zn_pept"/>
    <property type="match status" value="1"/>
</dbReference>
<dbReference type="PANTHER" id="PTHR11705">
    <property type="entry name" value="PROTEASE FAMILY M14 CARBOXYPEPTIDASE A,B"/>
    <property type="match status" value="1"/>
</dbReference>
<evidence type="ECO:0000259" key="5">
    <source>
        <dbReference type="PROSITE" id="PS52035"/>
    </source>
</evidence>
<evidence type="ECO:0000313" key="7">
    <source>
        <dbReference type="Proteomes" id="UP000663400"/>
    </source>
</evidence>
<feature type="signal peptide" evidence="4">
    <location>
        <begin position="1"/>
        <end position="20"/>
    </location>
</feature>
<keyword evidence="7" id="KW-1185">Reference proteome</keyword>
<dbReference type="PANTHER" id="PTHR11705:SF119">
    <property type="entry name" value="OS02G0119300 PROTEIN"/>
    <property type="match status" value="1"/>
</dbReference>
<name>A0ABX7RDB6_9GAMM</name>
<evidence type="ECO:0000256" key="3">
    <source>
        <dbReference type="PROSITE-ProRule" id="PRU01379"/>
    </source>
</evidence>
<feature type="chain" id="PRO_5046327043" description="Peptidase M14 domain-containing protein" evidence="4">
    <location>
        <begin position="21"/>
        <end position="562"/>
    </location>
</feature>
<feature type="active site" description="Proton donor/acceptor" evidence="3">
    <location>
        <position position="405"/>
    </location>
</feature>
<evidence type="ECO:0000313" key="6">
    <source>
        <dbReference type="EMBL" id="QSX74891.1"/>
    </source>
</evidence>
<accession>A0ABX7RDB6</accession>
<dbReference type="EMBL" id="CP071517">
    <property type="protein sequence ID" value="QSX74891.1"/>
    <property type="molecule type" value="Genomic_DNA"/>
</dbReference>
<evidence type="ECO:0000256" key="4">
    <source>
        <dbReference type="SAM" id="SignalP"/>
    </source>
</evidence>
<comment type="cofactor">
    <cofactor evidence="1">
        <name>Zn(2+)</name>
        <dbReference type="ChEBI" id="CHEBI:29105"/>
    </cofactor>
</comment>
<dbReference type="Proteomes" id="UP000663400">
    <property type="component" value="Chromosome"/>
</dbReference>
<feature type="domain" description="Peptidase M14" evidence="5">
    <location>
        <begin position="111"/>
        <end position="436"/>
    </location>
</feature>
<gene>
    <name evidence="6" type="ORF">HIV01_017390</name>
</gene>